<dbReference type="GO" id="GO:0016747">
    <property type="term" value="F:acyltransferase activity, transferring groups other than amino-acyl groups"/>
    <property type="evidence" value="ECO:0007669"/>
    <property type="project" value="InterPro"/>
</dbReference>
<dbReference type="KEGG" id="cchl:FPL14_23350"/>
<keyword evidence="5" id="KW-1185">Reference proteome</keyword>
<keyword evidence="1 4" id="KW-0808">Transferase</keyword>
<dbReference type="EMBL" id="CP041969">
    <property type="protein sequence ID" value="QMV43779.1"/>
    <property type="molecule type" value="Genomic_DNA"/>
</dbReference>
<dbReference type="Gene3D" id="3.40.630.30">
    <property type="match status" value="1"/>
</dbReference>
<keyword evidence="2" id="KW-0012">Acyltransferase</keyword>
<accession>A0A7G5C3J5</accession>
<evidence type="ECO:0000256" key="2">
    <source>
        <dbReference type="ARBA" id="ARBA00023315"/>
    </source>
</evidence>
<feature type="domain" description="N-acetyltransferase" evidence="3">
    <location>
        <begin position="1"/>
        <end position="187"/>
    </location>
</feature>
<name>A0A7G5C3J5_9BACL</name>
<reference evidence="4 5" key="1">
    <citation type="submission" date="2019-07" db="EMBL/GenBank/DDBJ databases">
        <authorList>
            <person name="Kim J.K."/>
            <person name="Cheong H.-M."/>
            <person name="Choi Y."/>
            <person name="Hwang K.J."/>
            <person name="Lee S."/>
            <person name="Choi C."/>
        </authorList>
    </citation>
    <scope>NUCLEOTIDE SEQUENCE [LARGE SCALE GENOMIC DNA]</scope>
    <source>
        <strain evidence="4 5">KS 22</strain>
    </source>
</reference>
<proteinExistence type="predicted"/>
<evidence type="ECO:0000256" key="1">
    <source>
        <dbReference type="ARBA" id="ARBA00022679"/>
    </source>
</evidence>
<protein>
    <submittedName>
        <fullName evidence="4">GNAT family N-acetyltransferase</fullName>
    </submittedName>
</protein>
<dbReference type="Pfam" id="PF00583">
    <property type="entry name" value="Acetyltransf_1"/>
    <property type="match status" value="1"/>
</dbReference>
<dbReference type="InterPro" id="IPR016181">
    <property type="entry name" value="Acyl_CoA_acyltransferase"/>
</dbReference>
<dbReference type="PROSITE" id="PS51186">
    <property type="entry name" value="GNAT"/>
    <property type="match status" value="1"/>
</dbReference>
<dbReference type="SUPFAM" id="SSF55729">
    <property type="entry name" value="Acyl-CoA N-acyltransferases (Nat)"/>
    <property type="match status" value="1"/>
</dbReference>
<dbReference type="CDD" id="cd04301">
    <property type="entry name" value="NAT_SF"/>
    <property type="match status" value="1"/>
</dbReference>
<dbReference type="Proteomes" id="UP000515679">
    <property type="component" value="Chromosome"/>
</dbReference>
<dbReference type="InterPro" id="IPR000182">
    <property type="entry name" value="GNAT_dom"/>
</dbReference>
<dbReference type="PANTHER" id="PTHR43420">
    <property type="entry name" value="ACETYLTRANSFERASE"/>
    <property type="match status" value="1"/>
</dbReference>
<evidence type="ECO:0000313" key="5">
    <source>
        <dbReference type="Proteomes" id="UP000515679"/>
    </source>
</evidence>
<evidence type="ECO:0000259" key="3">
    <source>
        <dbReference type="PROSITE" id="PS51186"/>
    </source>
</evidence>
<organism evidence="4 5">
    <name type="scientific">Cohnella cholangitidis</name>
    <dbReference type="NCBI Taxonomy" id="2598458"/>
    <lineage>
        <taxon>Bacteria</taxon>
        <taxon>Bacillati</taxon>
        <taxon>Bacillota</taxon>
        <taxon>Bacilli</taxon>
        <taxon>Bacillales</taxon>
        <taxon>Paenibacillaceae</taxon>
        <taxon>Cohnella</taxon>
    </lineage>
</organism>
<sequence length="188" mass="20997">MTIRVASAKDAEPLAKLVLLAIQDIAYQLTGQSNEAGVLEQLEKFIAAAGNRFSADCFLVEVNEYKPAGMILCYHGRDAQRLYQPVIDHLKQVTGDPDVQIDQEADEDEYYIDAVAVDPAFQGRGVAKMLISAAERRAMDRGYDKIALNVDQANDIAHSLYRKLGYAADKEITIHHKPYWHMTKALTE</sequence>
<gene>
    <name evidence="4" type="ORF">FPL14_23350</name>
</gene>
<dbReference type="RefSeq" id="WP_182300019.1">
    <property type="nucleotide sequence ID" value="NZ_CP041969.1"/>
</dbReference>
<dbReference type="InterPro" id="IPR050680">
    <property type="entry name" value="YpeA/RimI_acetyltransf"/>
</dbReference>
<evidence type="ECO:0000313" key="4">
    <source>
        <dbReference type="EMBL" id="QMV43779.1"/>
    </source>
</evidence>
<dbReference type="AlphaFoldDB" id="A0A7G5C3J5"/>